<dbReference type="InterPro" id="IPR000089">
    <property type="entry name" value="Biotin_lipoyl"/>
</dbReference>
<evidence type="ECO:0000256" key="6">
    <source>
        <dbReference type="ARBA" id="ARBA00023315"/>
    </source>
</evidence>
<keyword evidence="5 7" id="KW-0450">Lipoyl</keyword>
<dbReference type="Pfam" id="PF02817">
    <property type="entry name" value="E3_binding"/>
    <property type="match status" value="1"/>
</dbReference>
<accession>A0A1Q5ZWX6</accession>
<feature type="region of interest" description="Disordered" evidence="8">
    <location>
        <begin position="271"/>
        <end position="302"/>
    </location>
</feature>
<comment type="caution">
    <text evidence="11">The sequence shown here is derived from an EMBL/GenBank/DDBJ whole genome shotgun (WGS) entry which is preliminary data.</text>
</comment>
<dbReference type="AlphaFoldDB" id="A0A1Q5ZWX6"/>
<organism evidence="11 12">
    <name type="scientific">Mucilaginibacter polytrichastri</name>
    <dbReference type="NCBI Taxonomy" id="1302689"/>
    <lineage>
        <taxon>Bacteria</taxon>
        <taxon>Pseudomonadati</taxon>
        <taxon>Bacteroidota</taxon>
        <taxon>Sphingobacteriia</taxon>
        <taxon>Sphingobacteriales</taxon>
        <taxon>Sphingobacteriaceae</taxon>
        <taxon>Mucilaginibacter</taxon>
    </lineage>
</organism>
<dbReference type="PROSITE" id="PS51826">
    <property type="entry name" value="PSBD"/>
    <property type="match status" value="1"/>
</dbReference>
<dbReference type="Pfam" id="PF00198">
    <property type="entry name" value="2-oxoacid_dh"/>
    <property type="match status" value="1"/>
</dbReference>
<dbReference type="InterPro" id="IPR050743">
    <property type="entry name" value="2-oxoacid_DH_E2_comp"/>
</dbReference>
<dbReference type="Pfam" id="PF00364">
    <property type="entry name" value="Biotin_lipoyl"/>
    <property type="match status" value="1"/>
</dbReference>
<dbReference type="InterPro" id="IPR011053">
    <property type="entry name" value="Single_hybrid_motif"/>
</dbReference>
<dbReference type="EC" id="2.3.1.-" evidence="7"/>
<dbReference type="PROSITE" id="PS00189">
    <property type="entry name" value="LIPOYL"/>
    <property type="match status" value="1"/>
</dbReference>
<evidence type="ECO:0000256" key="4">
    <source>
        <dbReference type="ARBA" id="ARBA00022679"/>
    </source>
</evidence>
<dbReference type="FunFam" id="3.30.559.10:FF:000007">
    <property type="entry name" value="Dihydrolipoamide acetyltransferase component of pyruvate dehydrogenase complex"/>
    <property type="match status" value="1"/>
</dbReference>
<dbReference type="GO" id="GO:0005737">
    <property type="term" value="C:cytoplasm"/>
    <property type="evidence" value="ECO:0007669"/>
    <property type="project" value="TreeGrafter"/>
</dbReference>
<evidence type="ECO:0000256" key="7">
    <source>
        <dbReference type="RuleBase" id="RU003423"/>
    </source>
</evidence>
<feature type="domain" description="Lipoyl-binding" evidence="9">
    <location>
        <begin position="1"/>
        <end position="68"/>
    </location>
</feature>
<keyword evidence="4 7" id="KW-0808">Transferase</keyword>
<evidence type="ECO:0000256" key="2">
    <source>
        <dbReference type="ARBA" id="ARBA00007317"/>
    </source>
</evidence>
<dbReference type="SUPFAM" id="SSF51230">
    <property type="entry name" value="Single hybrid motif"/>
    <property type="match status" value="1"/>
</dbReference>
<dbReference type="PROSITE" id="PS50968">
    <property type="entry name" value="BIOTINYL_LIPOYL"/>
    <property type="match status" value="1"/>
</dbReference>
<evidence type="ECO:0000259" key="9">
    <source>
        <dbReference type="PROSITE" id="PS50968"/>
    </source>
</evidence>
<keyword evidence="12" id="KW-1185">Reference proteome</keyword>
<dbReference type="CDD" id="cd06849">
    <property type="entry name" value="lipoyl_domain"/>
    <property type="match status" value="1"/>
</dbReference>
<dbReference type="InterPro" id="IPR003016">
    <property type="entry name" value="2-oxoA_DH_lipoyl-BS"/>
</dbReference>
<evidence type="ECO:0000259" key="10">
    <source>
        <dbReference type="PROSITE" id="PS51826"/>
    </source>
</evidence>
<dbReference type="STRING" id="1302689.RG47T_1669"/>
<dbReference type="Proteomes" id="UP000186720">
    <property type="component" value="Unassembled WGS sequence"/>
</dbReference>
<dbReference type="InterPro" id="IPR004167">
    <property type="entry name" value="PSBD"/>
</dbReference>
<dbReference type="PANTHER" id="PTHR43178">
    <property type="entry name" value="DIHYDROLIPOAMIDE ACETYLTRANSFERASE COMPONENT OF PYRUVATE DEHYDROGENASE COMPLEX"/>
    <property type="match status" value="1"/>
</dbReference>
<dbReference type="SUPFAM" id="SSF52777">
    <property type="entry name" value="CoA-dependent acyltransferases"/>
    <property type="match status" value="1"/>
</dbReference>
<dbReference type="GO" id="GO:0031405">
    <property type="term" value="F:lipoic acid binding"/>
    <property type="evidence" value="ECO:0007669"/>
    <property type="project" value="TreeGrafter"/>
</dbReference>
<evidence type="ECO:0000256" key="3">
    <source>
        <dbReference type="ARBA" id="ARBA00011484"/>
    </source>
</evidence>
<feature type="domain" description="Peripheral subunit-binding (PSBD)" evidence="10">
    <location>
        <begin position="129"/>
        <end position="169"/>
    </location>
</feature>
<dbReference type="GO" id="GO:0016407">
    <property type="term" value="F:acetyltransferase activity"/>
    <property type="evidence" value="ECO:0007669"/>
    <property type="project" value="TreeGrafter"/>
</dbReference>
<gene>
    <name evidence="11" type="ORF">RG47T_1669</name>
</gene>
<comment type="cofactor">
    <cofactor evidence="1 7">
        <name>(R)-lipoate</name>
        <dbReference type="ChEBI" id="CHEBI:83088"/>
    </cofactor>
</comment>
<dbReference type="Gene3D" id="2.40.50.100">
    <property type="match status" value="1"/>
</dbReference>
<name>A0A1Q5ZWX6_9SPHI</name>
<evidence type="ECO:0000256" key="5">
    <source>
        <dbReference type="ARBA" id="ARBA00022823"/>
    </source>
</evidence>
<feature type="region of interest" description="Disordered" evidence="8">
    <location>
        <begin position="177"/>
        <end position="225"/>
    </location>
</feature>
<feature type="compositionally biased region" description="Pro residues" evidence="8">
    <location>
        <begin position="271"/>
        <end position="285"/>
    </location>
</feature>
<dbReference type="Gene3D" id="4.10.320.10">
    <property type="entry name" value="E3-binding domain"/>
    <property type="match status" value="1"/>
</dbReference>
<keyword evidence="6 7" id="KW-0012">Acyltransferase</keyword>
<dbReference type="InterPro" id="IPR023213">
    <property type="entry name" value="CAT-like_dom_sf"/>
</dbReference>
<evidence type="ECO:0000313" key="12">
    <source>
        <dbReference type="Proteomes" id="UP000186720"/>
    </source>
</evidence>
<protein>
    <recommendedName>
        <fullName evidence="7">Dihydrolipoamide acetyltransferase component of pyruvate dehydrogenase complex</fullName>
        <ecNumber evidence="7">2.3.1.-</ecNumber>
    </recommendedName>
</protein>
<sequence>MGESVAEATIIKWLKNPGDYIEADEAILEIATDKVDSEVPSPVAGKLTEQLFKVDDVVQVGAVIALIEVEEKAAVSTPSTGDVPPKTAPALQATPAQTQNIPGLSQLENRETVVQQQPLQAGGSQSDRFYSPLVKSIAAQEGVSLAILDTIKGTGAEGRLTKEDLLNYLQNNTGKLQQSQAAAASSQPVPQPQTQASQQQAVQPQQTAPNQQVPPLQQQPYGMPLQQPQPVYQQAYMQPTVYQQAPYVVYQPIYAPPGYPQQPPLYYAMPPGYPQPLYPQQPEPQQPQAQPVAKPSGNGISIGADDEIIEMDRMRRLIADHMVNSVQIAPHVTSFIEVDVTNMVQWREKAKKQFETKYGQKLTFTPIFIEAVASAIKAMPMINVSVSGTQIIKRKNINIGMATALPTGNLIVPVIRNADEKNLVTLAQSVNDLADRARKNKLQPDEIKDGTFTITNVGTFGNVMGTPIINQPQVAIMALGAIKKKPAVIETPNGDMIAIRHMMFLSLSYDHRVVDGSLGGSFIKKVTDYLESWDSNREV</sequence>
<reference evidence="11 12" key="1">
    <citation type="submission" date="2016-11" db="EMBL/GenBank/DDBJ databases">
        <title>Whole Genome Sequencing of Mucilaginibacter polytrichastri RG4-7(T) isolated from the moss sample.</title>
        <authorList>
            <person name="Li Y."/>
        </authorList>
    </citation>
    <scope>NUCLEOTIDE SEQUENCE [LARGE SCALE GENOMIC DNA]</scope>
    <source>
        <strain evidence="11 12">RG4-7</strain>
    </source>
</reference>
<evidence type="ECO:0000256" key="1">
    <source>
        <dbReference type="ARBA" id="ARBA00001938"/>
    </source>
</evidence>
<feature type="compositionally biased region" description="Low complexity" evidence="8">
    <location>
        <begin position="177"/>
        <end position="220"/>
    </location>
</feature>
<dbReference type="SUPFAM" id="SSF47005">
    <property type="entry name" value="Peripheral subunit-binding domain of 2-oxo acid dehydrogenase complex"/>
    <property type="match status" value="1"/>
</dbReference>
<evidence type="ECO:0000313" key="11">
    <source>
        <dbReference type="EMBL" id="OKS86218.1"/>
    </source>
</evidence>
<dbReference type="EMBL" id="MPPL01000001">
    <property type="protein sequence ID" value="OKS86218.1"/>
    <property type="molecule type" value="Genomic_DNA"/>
</dbReference>
<dbReference type="InterPro" id="IPR036625">
    <property type="entry name" value="E3-bd_dom_sf"/>
</dbReference>
<dbReference type="InterPro" id="IPR001078">
    <property type="entry name" value="2-oxoacid_DH_actylTfrase"/>
</dbReference>
<dbReference type="Gene3D" id="3.30.559.10">
    <property type="entry name" value="Chloramphenicol acetyltransferase-like domain"/>
    <property type="match status" value="1"/>
</dbReference>
<comment type="subunit">
    <text evidence="3">Forms a 24-polypeptide structural core with octahedral symmetry.</text>
</comment>
<proteinExistence type="inferred from homology"/>
<dbReference type="PANTHER" id="PTHR43178:SF5">
    <property type="entry name" value="LIPOAMIDE ACYLTRANSFERASE COMPONENT OF BRANCHED-CHAIN ALPHA-KETO ACID DEHYDROGENASE COMPLEX, MITOCHONDRIAL"/>
    <property type="match status" value="1"/>
</dbReference>
<comment type="similarity">
    <text evidence="2 7">Belongs to the 2-oxoacid dehydrogenase family.</text>
</comment>
<evidence type="ECO:0000256" key="8">
    <source>
        <dbReference type="SAM" id="MobiDB-lite"/>
    </source>
</evidence>